<name>A0A9D4V4L7_ADICA</name>
<sequence>MYPSHPQLHAQSKNVAMSRCIVLRGGLKSGDRVGAAIKKRVHFVDEANVSIITDNEGPTSGLKTWSLNEGTQELACGVDVNAQVADDLMQEGLHFLDSCQVTEGNPNAVKDASLSSTEKENWTSTTPPPYASYELASLHGVPCGSHLPVSGPVQRQLTFGVEPPASEEQCHSKFVFTHKKNLSRSQNCYKVAPEVEEGVLPMNDLHSRMQARGLALEDPFRKRCAWITPHSDAVYVAYHDEEWGLPVHEDRRLFELLVFAGAQAEIAWSTLLAKREVYRNVFAQFDPATLASYDIAKVASLRSHNNDMMRSEARVQSIVSNAKLVMKIVEEYGSLDAYLWGFVGNRPIVNRYKQVNLIPVRTGKSEAISKDLQRRGFRHAGPIVVYSLMQAAGLANDHLLSCFRHHALLQLPPSPTTRPHRHPPLRKRIPAARKPLRVACSILATSAHCNASLFDAYPPYSDRHLYPYPFWLPLFIVMLVFLCLPIE</sequence>
<dbReference type="EMBL" id="JABFUD020000005">
    <property type="protein sequence ID" value="KAI5079281.1"/>
    <property type="molecule type" value="Genomic_DNA"/>
</dbReference>
<feature type="binding site" evidence="1">
    <location>
        <position position="239"/>
    </location>
    <ligand>
        <name>Zn(2+)</name>
        <dbReference type="ChEBI" id="CHEBI:29105"/>
    </ligand>
</feature>
<dbReference type="Gene3D" id="1.10.340.30">
    <property type="entry name" value="Hypothetical protein, domain 2"/>
    <property type="match status" value="1"/>
</dbReference>
<dbReference type="SUPFAM" id="SSF48150">
    <property type="entry name" value="DNA-glycosylase"/>
    <property type="match status" value="1"/>
</dbReference>
<evidence type="ECO:0000313" key="3">
    <source>
        <dbReference type="EMBL" id="KAI5079281.1"/>
    </source>
</evidence>
<proteinExistence type="predicted"/>
<feature type="binding site" evidence="1">
    <location>
        <position position="402"/>
    </location>
    <ligand>
        <name>Zn(2+)</name>
        <dbReference type="ChEBI" id="CHEBI:29105"/>
    </ligand>
</feature>
<organism evidence="3 4">
    <name type="scientific">Adiantum capillus-veneris</name>
    <name type="common">Maidenhair fern</name>
    <dbReference type="NCBI Taxonomy" id="13818"/>
    <lineage>
        <taxon>Eukaryota</taxon>
        <taxon>Viridiplantae</taxon>
        <taxon>Streptophyta</taxon>
        <taxon>Embryophyta</taxon>
        <taxon>Tracheophyta</taxon>
        <taxon>Polypodiopsida</taxon>
        <taxon>Polypodiidae</taxon>
        <taxon>Polypodiales</taxon>
        <taxon>Pteridineae</taxon>
        <taxon>Pteridaceae</taxon>
        <taxon>Vittarioideae</taxon>
        <taxon>Adiantum</taxon>
    </lineage>
</organism>
<evidence type="ECO:0000256" key="1">
    <source>
        <dbReference type="PIRSR" id="PIRSR605019-1"/>
    </source>
</evidence>
<feature type="binding site" evidence="1">
    <location>
        <position position="398"/>
    </location>
    <ligand>
        <name>Zn(2+)</name>
        <dbReference type="ChEBI" id="CHEBI:29105"/>
    </ligand>
</feature>
<dbReference type="OrthoDB" id="3941538at2759"/>
<dbReference type="InterPro" id="IPR011257">
    <property type="entry name" value="DNA_glycosylase"/>
</dbReference>
<dbReference type="Pfam" id="PF03352">
    <property type="entry name" value="Adenine_glyco"/>
    <property type="match status" value="1"/>
</dbReference>
<feature type="transmembrane region" description="Helical" evidence="2">
    <location>
        <begin position="466"/>
        <end position="486"/>
    </location>
</feature>
<feature type="binding site" evidence="1">
    <location>
        <position position="224"/>
    </location>
    <ligand>
        <name>Zn(2+)</name>
        <dbReference type="ChEBI" id="CHEBI:29105"/>
    </ligand>
</feature>
<keyword evidence="4" id="KW-1185">Reference proteome</keyword>
<gene>
    <name evidence="3" type="ORF">GOP47_0004760</name>
</gene>
<evidence type="ECO:0000256" key="2">
    <source>
        <dbReference type="SAM" id="Phobius"/>
    </source>
</evidence>
<dbReference type="PANTHER" id="PTHR31116">
    <property type="entry name" value="OS04G0501200 PROTEIN"/>
    <property type="match status" value="1"/>
</dbReference>
<evidence type="ECO:0000313" key="4">
    <source>
        <dbReference type="Proteomes" id="UP000886520"/>
    </source>
</evidence>
<comment type="caution">
    <text evidence="3">The sequence shown here is derived from an EMBL/GenBank/DDBJ whole genome shotgun (WGS) entry which is preliminary data.</text>
</comment>
<keyword evidence="2" id="KW-1133">Transmembrane helix</keyword>
<evidence type="ECO:0008006" key="5">
    <source>
        <dbReference type="Google" id="ProtNLM"/>
    </source>
</evidence>
<dbReference type="AlphaFoldDB" id="A0A9D4V4L7"/>
<reference evidence="3 4" key="1">
    <citation type="submission" date="2021-01" db="EMBL/GenBank/DDBJ databases">
        <title>Adiantum capillus-veneris genome.</title>
        <authorList>
            <person name="Fang Y."/>
            <person name="Liao Q."/>
        </authorList>
    </citation>
    <scope>NUCLEOTIDE SEQUENCE [LARGE SCALE GENOMIC DNA]</scope>
    <source>
        <strain evidence="3">H3</strain>
        <tissue evidence="3">Leaf</tissue>
    </source>
</reference>
<keyword evidence="1" id="KW-0479">Metal-binding</keyword>
<keyword evidence="2" id="KW-0812">Transmembrane</keyword>
<dbReference type="GO" id="GO:0046872">
    <property type="term" value="F:metal ion binding"/>
    <property type="evidence" value="ECO:0007669"/>
    <property type="project" value="UniProtKB-KW"/>
</dbReference>
<protein>
    <recommendedName>
        <fullName evidence="5">DNA-3-methyladenine glycosylase I</fullName>
    </recommendedName>
</protein>
<accession>A0A9D4V4L7</accession>
<keyword evidence="2" id="KW-0472">Membrane</keyword>
<keyword evidence="1" id="KW-0862">Zinc</keyword>
<dbReference type="GO" id="GO:0008725">
    <property type="term" value="F:DNA-3-methyladenine glycosylase activity"/>
    <property type="evidence" value="ECO:0007669"/>
    <property type="project" value="InterPro"/>
</dbReference>
<dbReference type="Proteomes" id="UP000886520">
    <property type="component" value="Chromosome 5"/>
</dbReference>
<dbReference type="InterPro" id="IPR005019">
    <property type="entry name" value="Adenine_glyco"/>
</dbReference>
<dbReference type="GO" id="GO:0006284">
    <property type="term" value="P:base-excision repair"/>
    <property type="evidence" value="ECO:0007669"/>
    <property type="project" value="InterPro"/>
</dbReference>
<dbReference type="PANTHER" id="PTHR31116:SF29">
    <property type="entry name" value="DNA GLYCOSYLASE SUPERFAMILY PROTEIN"/>
    <property type="match status" value="1"/>
</dbReference>